<gene>
    <name evidence="2" type="ORF">A2140_00150</name>
</gene>
<comment type="caution">
    <text evidence="2">The sequence shown here is derived from an EMBL/GenBank/DDBJ whole genome shotgun (WGS) entry which is preliminary data.</text>
</comment>
<dbReference type="Proteomes" id="UP000178379">
    <property type="component" value="Unassembled WGS sequence"/>
</dbReference>
<dbReference type="EMBL" id="MFSQ01000005">
    <property type="protein sequence ID" value="OGI41624.1"/>
    <property type="molecule type" value="Genomic_DNA"/>
</dbReference>
<dbReference type="Pfam" id="PF04993">
    <property type="entry name" value="TfoX_N"/>
    <property type="match status" value="1"/>
</dbReference>
<sequence>MSRFAEYLKEVFELFGAIQARKMFGGYGLYHRSRMFGLVYDDMLYLKADAGNVRYFEALGLRPFEYDRNGKVTRMSYFLAPDDILDDREQAAEWARRSYEAALRTPVPKKRSKRKT</sequence>
<dbReference type="PANTHER" id="PTHR36121">
    <property type="entry name" value="PROTEIN SXY"/>
    <property type="match status" value="1"/>
</dbReference>
<protein>
    <submittedName>
        <fullName evidence="2">Transcriptional regulator</fullName>
    </submittedName>
</protein>
<organism evidence="2 3">
    <name type="scientific">Candidatus Muproteobacteria bacterium RBG_16_62_13</name>
    <dbReference type="NCBI Taxonomy" id="1817756"/>
    <lineage>
        <taxon>Bacteria</taxon>
        <taxon>Pseudomonadati</taxon>
        <taxon>Pseudomonadota</taxon>
        <taxon>Candidatus Muproteobacteria</taxon>
    </lineage>
</organism>
<accession>A0A1F6T931</accession>
<dbReference type="Gene3D" id="3.30.1460.30">
    <property type="entry name" value="YgaC/TfoX-N like chaperone"/>
    <property type="match status" value="1"/>
</dbReference>
<dbReference type="STRING" id="1817756.A2140_00150"/>
<dbReference type="SUPFAM" id="SSF159894">
    <property type="entry name" value="YgaC/TfoX-N like"/>
    <property type="match status" value="1"/>
</dbReference>
<evidence type="ECO:0000313" key="2">
    <source>
        <dbReference type="EMBL" id="OGI41624.1"/>
    </source>
</evidence>
<name>A0A1F6T931_9PROT</name>
<evidence type="ECO:0000259" key="1">
    <source>
        <dbReference type="Pfam" id="PF04993"/>
    </source>
</evidence>
<reference evidence="2 3" key="1">
    <citation type="journal article" date="2016" name="Nat. Commun.">
        <title>Thousands of microbial genomes shed light on interconnected biogeochemical processes in an aquifer system.</title>
        <authorList>
            <person name="Anantharaman K."/>
            <person name="Brown C.T."/>
            <person name="Hug L.A."/>
            <person name="Sharon I."/>
            <person name="Castelle C.J."/>
            <person name="Probst A.J."/>
            <person name="Thomas B.C."/>
            <person name="Singh A."/>
            <person name="Wilkins M.J."/>
            <person name="Karaoz U."/>
            <person name="Brodie E.L."/>
            <person name="Williams K.H."/>
            <person name="Hubbard S.S."/>
            <person name="Banfield J.F."/>
        </authorList>
    </citation>
    <scope>NUCLEOTIDE SEQUENCE [LARGE SCALE GENOMIC DNA]</scope>
</reference>
<dbReference type="InterPro" id="IPR047525">
    <property type="entry name" value="TfoX-like"/>
</dbReference>
<dbReference type="PANTHER" id="PTHR36121:SF1">
    <property type="entry name" value="PROTEIN SXY"/>
    <property type="match status" value="1"/>
</dbReference>
<feature type="domain" description="TfoX N-terminal" evidence="1">
    <location>
        <begin position="11"/>
        <end position="102"/>
    </location>
</feature>
<evidence type="ECO:0000313" key="3">
    <source>
        <dbReference type="Proteomes" id="UP000178379"/>
    </source>
</evidence>
<proteinExistence type="predicted"/>
<dbReference type="AlphaFoldDB" id="A0A1F6T931"/>
<dbReference type="InterPro" id="IPR007076">
    <property type="entry name" value="TfoX_N"/>
</dbReference>